<evidence type="ECO:0000256" key="2">
    <source>
        <dbReference type="ARBA" id="ARBA00022771"/>
    </source>
</evidence>
<dbReference type="GO" id="GO:0008270">
    <property type="term" value="F:zinc ion binding"/>
    <property type="evidence" value="ECO:0007669"/>
    <property type="project" value="UniProtKB-KW"/>
</dbReference>
<dbReference type="AlphaFoldDB" id="A0ABD1UU26"/>
<evidence type="ECO:0000313" key="6">
    <source>
        <dbReference type="EMBL" id="KAL2528050.1"/>
    </source>
</evidence>
<sequence length="137" mass="15527">MQNHFCREIRGRGGVNWSLTAKLCDSCKTISTVVFCASDSTFLCLGCDAKVHAVNKLASRHDRVWVCEVCEQALAADDKYFSDEEAEATSWLLPIEDSESPEYKSAEYLFNEMDSYLDLDLISSDQKPQLYISDHKK</sequence>
<dbReference type="SMART" id="SM00336">
    <property type="entry name" value="BBOX"/>
    <property type="match status" value="1"/>
</dbReference>
<evidence type="ECO:0000259" key="5">
    <source>
        <dbReference type="PROSITE" id="PS50119"/>
    </source>
</evidence>
<keyword evidence="2 4" id="KW-0863">Zinc-finger</keyword>
<gene>
    <name evidence="6" type="ORF">Fot_20651</name>
</gene>
<organism evidence="6 7">
    <name type="scientific">Forsythia ovata</name>
    <dbReference type="NCBI Taxonomy" id="205694"/>
    <lineage>
        <taxon>Eukaryota</taxon>
        <taxon>Viridiplantae</taxon>
        <taxon>Streptophyta</taxon>
        <taxon>Embryophyta</taxon>
        <taxon>Tracheophyta</taxon>
        <taxon>Spermatophyta</taxon>
        <taxon>Magnoliopsida</taxon>
        <taxon>eudicotyledons</taxon>
        <taxon>Gunneridae</taxon>
        <taxon>Pentapetalae</taxon>
        <taxon>asterids</taxon>
        <taxon>lamiids</taxon>
        <taxon>Lamiales</taxon>
        <taxon>Oleaceae</taxon>
        <taxon>Forsythieae</taxon>
        <taxon>Forsythia</taxon>
    </lineage>
</organism>
<dbReference type="InterPro" id="IPR000315">
    <property type="entry name" value="Znf_B-box"/>
</dbReference>
<reference evidence="7" key="1">
    <citation type="submission" date="2024-07" db="EMBL/GenBank/DDBJ databases">
        <title>Two chromosome-level genome assemblies of Korean endemic species Abeliophyllum distichum and Forsythia ovata (Oleaceae).</title>
        <authorList>
            <person name="Jang H."/>
        </authorList>
    </citation>
    <scope>NUCLEOTIDE SEQUENCE [LARGE SCALE GENOMIC DNA]</scope>
</reference>
<proteinExistence type="predicted"/>
<name>A0ABD1UU26_9LAMI</name>
<dbReference type="PROSITE" id="PS50119">
    <property type="entry name" value="ZF_BBOX"/>
    <property type="match status" value="1"/>
</dbReference>
<dbReference type="Proteomes" id="UP001604277">
    <property type="component" value="Unassembled WGS sequence"/>
</dbReference>
<comment type="caution">
    <text evidence="6">The sequence shown here is derived from an EMBL/GenBank/DDBJ whole genome shotgun (WGS) entry which is preliminary data.</text>
</comment>
<evidence type="ECO:0000256" key="4">
    <source>
        <dbReference type="PROSITE-ProRule" id="PRU00024"/>
    </source>
</evidence>
<evidence type="ECO:0000313" key="7">
    <source>
        <dbReference type="Proteomes" id="UP001604277"/>
    </source>
</evidence>
<accession>A0ABD1UU26</accession>
<dbReference type="CDD" id="cd19821">
    <property type="entry name" value="Bbox1_BBX-like"/>
    <property type="match status" value="1"/>
</dbReference>
<keyword evidence="7" id="KW-1185">Reference proteome</keyword>
<dbReference type="PANTHER" id="PTHR31717:SF138">
    <property type="entry name" value="CONSTANS-LIKE PROTEIN DAYS TO HEADING ON CHROMOSOME 2"/>
    <property type="match status" value="1"/>
</dbReference>
<dbReference type="EMBL" id="JBFOLJ010000006">
    <property type="protein sequence ID" value="KAL2528050.1"/>
    <property type="molecule type" value="Genomic_DNA"/>
</dbReference>
<keyword evidence="3" id="KW-0862">Zinc</keyword>
<dbReference type="PANTHER" id="PTHR31717">
    <property type="entry name" value="ZINC FINGER PROTEIN CONSTANS-LIKE 10"/>
    <property type="match status" value="1"/>
</dbReference>
<dbReference type="InterPro" id="IPR049808">
    <property type="entry name" value="CONSTANS-like_Bbox1"/>
</dbReference>
<keyword evidence="1" id="KW-0479">Metal-binding</keyword>
<evidence type="ECO:0000256" key="1">
    <source>
        <dbReference type="ARBA" id="ARBA00022723"/>
    </source>
</evidence>
<protein>
    <submittedName>
        <fullName evidence="6">Zinc finger protein CONSTANS-LIKE 4-like</fullName>
    </submittedName>
</protein>
<evidence type="ECO:0000256" key="3">
    <source>
        <dbReference type="ARBA" id="ARBA00022833"/>
    </source>
</evidence>
<feature type="domain" description="B box-type" evidence="5">
    <location>
        <begin position="19"/>
        <end position="66"/>
    </location>
</feature>